<feature type="compositionally biased region" description="Low complexity" evidence="4">
    <location>
        <begin position="945"/>
        <end position="954"/>
    </location>
</feature>
<dbReference type="Pfam" id="PF00072">
    <property type="entry name" value="Response_reg"/>
    <property type="match status" value="1"/>
</dbReference>
<reference evidence="7 8" key="1">
    <citation type="journal article" date="2020" name="ISME J.">
        <title>Uncovering the hidden diversity of litter-decomposition mechanisms in mushroom-forming fungi.</title>
        <authorList>
            <person name="Floudas D."/>
            <person name="Bentzer J."/>
            <person name="Ahren D."/>
            <person name="Johansson T."/>
            <person name="Persson P."/>
            <person name="Tunlid A."/>
        </authorList>
    </citation>
    <scope>NUCLEOTIDE SEQUENCE [LARGE SCALE GENOMIC DNA]</scope>
    <source>
        <strain evidence="7 8">CBS 291.85</strain>
    </source>
</reference>
<evidence type="ECO:0008006" key="9">
    <source>
        <dbReference type="Google" id="ProtNLM"/>
    </source>
</evidence>
<dbReference type="SMART" id="SM00448">
    <property type="entry name" value="REC"/>
    <property type="match status" value="1"/>
</dbReference>
<dbReference type="EMBL" id="JAACJM010000050">
    <property type="protein sequence ID" value="KAF5357687.1"/>
    <property type="molecule type" value="Genomic_DNA"/>
</dbReference>
<organism evidence="7 8">
    <name type="scientific">Tetrapyrgos nigripes</name>
    <dbReference type="NCBI Taxonomy" id="182062"/>
    <lineage>
        <taxon>Eukaryota</taxon>
        <taxon>Fungi</taxon>
        <taxon>Dikarya</taxon>
        <taxon>Basidiomycota</taxon>
        <taxon>Agaricomycotina</taxon>
        <taxon>Agaricomycetes</taxon>
        <taxon>Agaricomycetidae</taxon>
        <taxon>Agaricales</taxon>
        <taxon>Marasmiineae</taxon>
        <taxon>Marasmiaceae</taxon>
        <taxon>Tetrapyrgos</taxon>
    </lineage>
</organism>
<dbReference type="PROSITE" id="PS50206">
    <property type="entry name" value="RHODANESE_3"/>
    <property type="match status" value="1"/>
</dbReference>
<dbReference type="PROSITE" id="PS50110">
    <property type="entry name" value="RESPONSE_REGULATORY"/>
    <property type="match status" value="1"/>
</dbReference>
<evidence type="ECO:0000313" key="7">
    <source>
        <dbReference type="EMBL" id="KAF5357687.1"/>
    </source>
</evidence>
<feature type="modified residue" description="4-aspartylphosphate" evidence="3">
    <location>
        <position position="1090"/>
    </location>
</feature>
<evidence type="ECO:0000256" key="4">
    <source>
        <dbReference type="SAM" id="MobiDB-lite"/>
    </source>
</evidence>
<proteinExistence type="predicted"/>
<feature type="region of interest" description="Disordered" evidence="4">
    <location>
        <begin position="1330"/>
        <end position="1386"/>
    </location>
</feature>
<dbReference type="SUPFAM" id="SSF52172">
    <property type="entry name" value="CheY-like"/>
    <property type="match status" value="1"/>
</dbReference>
<feature type="compositionally biased region" description="Low complexity" evidence="4">
    <location>
        <begin position="1233"/>
        <end position="1242"/>
    </location>
</feature>
<feature type="compositionally biased region" description="Polar residues" evidence="4">
    <location>
        <begin position="1012"/>
        <end position="1024"/>
    </location>
</feature>
<dbReference type="GO" id="GO:0000156">
    <property type="term" value="F:phosphorelay response regulator activity"/>
    <property type="evidence" value="ECO:0007669"/>
    <property type="project" value="UniProtKB-ARBA"/>
</dbReference>
<keyword evidence="2" id="KW-0902">Two-component regulatory system</keyword>
<feature type="compositionally biased region" description="Basic and acidic residues" evidence="4">
    <location>
        <begin position="1205"/>
        <end position="1221"/>
    </location>
</feature>
<sequence length="1386" mass="149013">MVISVRGEVVSLVVRRLLLHQMPKKIHELRLEDELAITIWIWLLRGMLSYRIEQKRFSRVWAVILDLLNVKTICSLRHEVVMLVLHGALILPVVNQIFEPLGGCLFEIAAPAKHVPYLTLLPLLRSLSLKPPSSLVYSRGVQGSSLWEIVGGLALLSSTNTTPSASSMPGTTSNGDLLLPDQFASNVSSPSRKFTTQGDFSRSPTNKTTTSLSSDSGETDTSGDESDDEREGDDKFDTHHSPQITRLRPAIPDSSIPSQPRFSRAFSLPLPSQLGYLQHPHKASSKPYFDPPNSESSQLSDLSMEVADCAQMLIQMMLQISPSQVLESAKESLTACSLAVPTSSMSAMLTTMKHFNYIAANMGVFCPNPSDSVGGDKPLSTRWSNFDIGELVQSVGDAVSGAAAQVGVELVPFHGDVGLKHVWVKGDESGLSYLLVHLLRQILAIAQRGDTIEIGLFLGPIKHRQNSMVTQAEEDTLRELEGPLQITIEILHKFASKPNEAATNHATTRSPFVIGSMSQRLLRKVGASYHDKPSSPEVGHACQLQLTLDAGTTPTGTPLTVTSSEPRPEIAREPSLEQLAAFVESLKGKKVTLYANARGPFAHHLTSYLTAWGLDVSHVSDGVENPAELPPSPSTSNIEGYTPTGIPAKAEPRQPKAQPPSFIFIDDDVAVLRERMENIRSENSFPRKRPSLAMNHRPRSSPQVARLQSVISSPGSHNPAVILHFTSLSNFKIVKDLVQSVLGSCRGPLPEIMIIPKPAGPRRFLTALHTATTKPMVDPFFAPLATSPMTPSFVNGGNYFNNTSTPPHSSPRTPSVTHHRPSTSRSGSDHSLPEILEREPPLNFQLPPSPLSQSDAGEYFQSLGSSPSSGFLIQNADGPQGIFFHPKPRGDPVARESIENILGIAPRKPSLPPVPTPDSIDQATQMVHLATNDATRPPLMWNPASSSRSNSRVSFAHRSDPGTRSGSLSASRRSSAESAPRVTSPTVPQPGSPGSEYTSPVARAAVVRRSTQDSNKSSSATPTNKMAKAKAAEGDFVPPISVLIVDDNPINRTILGTFMKKRKIKHDIASNGKEAVEKWQSGEFHLILMDIQMPVMDGIAATRAIRQIEQAKAGYVQTPAGERQTLASTPSETSSETRIASPYRSSVIIVALTASSFESDRIAALGAGCNDFLTKPVSLQWLQNKLIEWGSIKALQMYADPLTDVSRKQSDRARDVAEKLHVPKGRKTPPSPSTRTPVTTPSAPGNAVAGPSNSPGIPSGKTLPASATSSAFWSPGQPSAATTFWNHMGIASPSLSSSGTQQSADASASVNGDLSEVAAIKSAGAAMVTLEDSSKTETPTRSPILPTVMENGVGKSSADVKVEKENESLDWPETEAVAAPTEEPVT</sequence>
<feature type="compositionally biased region" description="Acidic residues" evidence="4">
    <location>
        <begin position="217"/>
        <end position="231"/>
    </location>
</feature>
<feature type="compositionally biased region" description="Low complexity" evidence="4">
    <location>
        <begin position="803"/>
        <end position="816"/>
    </location>
</feature>
<evidence type="ECO:0000259" key="6">
    <source>
        <dbReference type="PROSITE" id="PS50206"/>
    </source>
</evidence>
<dbReference type="PANTHER" id="PTHR45339:SF1">
    <property type="entry name" value="HYBRID SIGNAL TRANSDUCTION HISTIDINE KINASE J"/>
    <property type="match status" value="1"/>
</dbReference>
<feature type="compositionally biased region" description="Polar residues" evidence="4">
    <location>
        <begin position="160"/>
        <end position="175"/>
    </location>
</feature>
<dbReference type="PANTHER" id="PTHR45339">
    <property type="entry name" value="HYBRID SIGNAL TRANSDUCTION HISTIDINE KINASE J"/>
    <property type="match status" value="1"/>
</dbReference>
<evidence type="ECO:0000256" key="1">
    <source>
        <dbReference type="ARBA" id="ARBA00022553"/>
    </source>
</evidence>
<feature type="region of interest" description="Disordered" evidence="4">
    <location>
        <begin position="549"/>
        <end position="570"/>
    </location>
</feature>
<dbReference type="InterPro" id="IPR001789">
    <property type="entry name" value="Sig_transdc_resp-reg_receiver"/>
</dbReference>
<keyword evidence="8" id="KW-1185">Reference proteome</keyword>
<comment type="caution">
    <text evidence="7">The sequence shown here is derived from an EMBL/GenBank/DDBJ whole genome shotgun (WGS) entry which is preliminary data.</text>
</comment>
<feature type="region of interest" description="Disordered" evidence="4">
    <location>
        <begin position="160"/>
        <end position="263"/>
    </location>
</feature>
<feature type="compositionally biased region" description="Low complexity" evidence="4">
    <location>
        <begin position="1374"/>
        <end position="1386"/>
    </location>
</feature>
<feature type="compositionally biased region" description="Polar residues" evidence="4">
    <location>
        <begin position="183"/>
        <end position="207"/>
    </location>
</feature>
<protein>
    <recommendedName>
        <fullName evidence="9">Response regulatory domain-containing protein</fullName>
    </recommendedName>
</protein>
<feature type="domain" description="Response regulatory" evidence="5">
    <location>
        <begin position="1041"/>
        <end position="1190"/>
    </location>
</feature>
<feature type="region of interest" description="Disordered" evidence="4">
    <location>
        <begin position="1204"/>
        <end position="1276"/>
    </location>
</feature>
<feature type="compositionally biased region" description="Basic and acidic residues" evidence="4">
    <location>
        <begin position="1358"/>
        <end position="1367"/>
    </location>
</feature>
<dbReference type="OrthoDB" id="21225at2759"/>
<gene>
    <name evidence="7" type="ORF">D9758_007483</name>
</gene>
<dbReference type="Proteomes" id="UP000559256">
    <property type="component" value="Unassembled WGS sequence"/>
</dbReference>
<keyword evidence="1 3" id="KW-0597">Phosphoprotein</keyword>
<dbReference type="Gene3D" id="3.40.50.2300">
    <property type="match status" value="1"/>
</dbReference>
<feature type="region of interest" description="Disordered" evidence="4">
    <location>
        <begin position="624"/>
        <end position="659"/>
    </location>
</feature>
<dbReference type="CDD" id="cd17546">
    <property type="entry name" value="REC_hyHK_CKI1_RcsC-like"/>
    <property type="match status" value="1"/>
</dbReference>
<feature type="compositionally biased region" description="Low complexity" evidence="4">
    <location>
        <begin position="549"/>
        <end position="562"/>
    </location>
</feature>
<feature type="region of interest" description="Disordered" evidence="4">
    <location>
        <begin position="934"/>
        <end position="1027"/>
    </location>
</feature>
<dbReference type="InterPro" id="IPR011006">
    <property type="entry name" value="CheY-like_superfamily"/>
</dbReference>
<dbReference type="InterPro" id="IPR001763">
    <property type="entry name" value="Rhodanese-like_dom"/>
</dbReference>
<feature type="compositionally biased region" description="Polar residues" evidence="4">
    <location>
        <begin position="1265"/>
        <end position="1276"/>
    </location>
</feature>
<name>A0A8H5G3K6_9AGAR</name>
<feature type="compositionally biased region" description="Low complexity" evidence="4">
    <location>
        <begin position="964"/>
        <end position="979"/>
    </location>
</feature>
<dbReference type="FunFam" id="3.40.50.2300:FF:000146">
    <property type="entry name" value="Putative two-component response regulator SSK1p"/>
    <property type="match status" value="1"/>
</dbReference>
<evidence type="ECO:0000256" key="2">
    <source>
        <dbReference type="ARBA" id="ARBA00023012"/>
    </source>
</evidence>
<feature type="domain" description="Rhodanese" evidence="6">
    <location>
        <begin position="574"/>
        <end position="635"/>
    </location>
</feature>
<feature type="region of interest" description="Disordered" evidence="4">
    <location>
        <begin position="796"/>
        <end position="833"/>
    </location>
</feature>
<evidence type="ECO:0000259" key="5">
    <source>
        <dbReference type="PROSITE" id="PS50110"/>
    </source>
</evidence>
<evidence type="ECO:0000313" key="8">
    <source>
        <dbReference type="Proteomes" id="UP000559256"/>
    </source>
</evidence>
<feature type="region of interest" description="Disordered" evidence="4">
    <location>
        <begin position="277"/>
        <end position="300"/>
    </location>
</feature>
<accession>A0A8H5G3K6</accession>
<evidence type="ECO:0000256" key="3">
    <source>
        <dbReference type="PROSITE-ProRule" id="PRU00169"/>
    </source>
</evidence>